<sequence length="194" mass="21300">MAERTATDFAPRHEDDDPSRELGFGVVSGHIKWFDVAKGFGFIVPEDGSQDVLLHVTCLRRDGFSTAVEGARVVCEVQEGKRGASAYRILSMDSSTGPHPSQLPPARTHSQVTASSDLVVATVKWFNRTKGYGFLTAAEEGEDGEDIFIHMETLRRFGMTELRLGQQVKARYGMGDKGRMAAEIYPLTANPPSH</sequence>
<dbReference type="PROSITE" id="PS51857">
    <property type="entry name" value="CSD_2"/>
    <property type="match status" value="2"/>
</dbReference>
<dbReference type="EMBL" id="QURL01000005">
    <property type="protein sequence ID" value="RFC62985.1"/>
    <property type="molecule type" value="Genomic_DNA"/>
</dbReference>
<feature type="region of interest" description="Disordered" evidence="1">
    <location>
        <begin position="1"/>
        <end position="20"/>
    </location>
</feature>
<proteinExistence type="predicted"/>
<evidence type="ECO:0000313" key="3">
    <source>
        <dbReference type="EMBL" id="RFC62985.1"/>
    </source>
</evidence>
<dbReference type="InterPro" id="IPR011129">
    <property type="entry name" value="CSD"/>
</dbReference>
<dbReference type="RefSeq" id="WP_116683802.1">
    <property type="nucleotide sequence ID" value="NZ_QURL01000005.1"/>
</dbReference>
<dbReference type="Gene3D" id="2.40.50.140">
    <property type="entry name" value="Nucleic acid-binding proteins"/>
    <property type="match status" value="2"/>
</dbReference>
<dbReference type="CDD" id="cd04458">
    <property type="entry name" value="CSP_CDS"/>
    <property type="match status" value="2"/>
</dbReference>
<name>A0A371X182_9HYPH</name>
<reference evidence="3 4" key="1">
    <citation type="submission" date="2018-08" db="EMBL/GenBank/DDBJ databases">
        <title>Fulvimarina sp. 85, whole genome shotgun sequence.</title>
        <authorList>
            <person name="Tuo L."/>
        </authorList>
    </citation>
    <scope>NUCLEOTIDE SEQUENCE [LARGE SCALE GENOMIC DNA]</scope>
    <source>
        <strain evidence="3 4">85</strain>
    </source>
</reference>
<evidence type="ECO:0000259" key="2">
    <source>
        <dbReference type="PROSITE" id="PS51857"/>
    </source>
</evidence>
<dbReference type="OrthoDB" id="9791685at2"/>
<dbReference type="Pfam" id="PF00313">
    <property type="entry name" value="CSD"/>
    <property type="match status" value="2"/>
</dbReference>
<dbReference type="InterPro" id="IPR002059">
    <property type="entry name" value="CSP_DNA-bd"/>
</dbReference>
<dbReference type="InterPro" id="IPR012340">
    <property type="entry name" value="NA-bd_OB-fold"/>
</dbReference>
<feature type="domain" description="CSD" evidence="2">
    <location>
        <begin position="118"/>
        <end position="186"/>
    </location>
</feature>
<feature type="domain" description="CSD" evidence="2">
    <location>
        <begin position="26"/>
        <end position="91"/>
    </location>
</feature>
<protein>
    <submittedName>
        <fullName evidence="3">Cold-shock protein</fullName>
    </submittedName>
</protein>
<gene>
    <name evidence="3" type="ORF">DYI37_13635</name>
</gene>
<dbReference type="Proteomes" id="UP000264310">
    <property type="component" value="Unassembled WGS sequence"/>
</dbReference>
<dbReference type="InterPro" id="IPR050181">
    <property type="entry name" value="Cold_shock_domain"/>
</dbReference>
<dbReference type="SUPFAM" id="SSF50249">
    <property type="entry name" value="Nucleic acid-binding proteins"/>
    <property type="match status" value="2"/>
</dbReference>
<accession>A0A371X182</accession>
<comment type="caution">
    <text evidence="3">The sequence shown here is derived from an EMBL/GenBank/DDBJ whole genome shotgun (WGS) entry which is preliminary data.</text>
</comment>
<dbReference type="PRINTS" id="PR00050">
    <property type="entry name" value="COLDSHOCK"/>
</dbReference>
<dbReference type="GO" id="GO:0003676">
    <property type="term" value="F:nucleic acid binding"/>
    <property type="evidence" value="ECO:0007669"/>
    <property type="project" value="InterPro"/>
</dbReference>
<dbReference type="GO" id="GO:0005829">
    <property type="term" value="C:cytosol"/>
    <property type="evidence" value="ECO:0007669"/>
    <property type="project" value="UniProtKB-ARBA"/>
</dbReference>
<keyword evidence="4" id="KW-1185">Reference proteome</keyword>
<evidence type="ECO:0000313" key="4">
    <source>
        <dbReference type="Proteomes" id="UP000264310"/>
    </source>
</evidence>
<feature type="compositionally biased region" description="Basic and acidic residues" evidence="1">
    <location>
        <begin position="1"/>
        <end position="15"/>
    </location>
</feature>
<organism evidence="3 4">
    <name type="scientific">Fulvimarina endophytica</name>
    <dbReference type="NCBI Taxonomy" id="2293836"/>
    <lineage>
        <taxon>Bacteria</taxon>
        <taxon>Pseudomonadati</taxon>
        <taxon>Pseudomonadota</taxon>
        <taxon>Alphaproteobacteria</taxon>
        <taxon>Hyphomicrobiales</taxon>
        <taxon>Aurantimonadaceae</taxon>
        <taxon>Fulvimarina</taxon>
    </lineage>
</organism>
<dbReference type="SMART" id="SM00357">
    <property type="entry name" value="CSP"/>
    <property type="match status" value="2"/>
</dbReference>
<dbReference type="PANTHER" id="PTHR11544">
    <property type="entry name" value="COLD SHOCK DOMAIN CONTAINING PROTEINS"/>
    <property type="match status" value="1"/>
</dbReference>
<dbReference type="AlphaFoldDB" id="A0A371X182"/>
<evidence type="ECO:0000256" key="1">
    <source>
        <dbReference type="SAM" id="MobiDB-lite"/>
    </source>
</evidence>